<keyword evidence="4" id="KW-1003">Cell membrane</keyword>
<comment type="function">
    <text evidence="1">Resistance to tetracycline by an active tetracycline efflux. This is an energy-dependent process that decreases the accumulation of the antibiotic in whole cells. This protein functions as a metal-tetracycline/H(+) antiporter.</text>
</comment>
<dbReference type="InterPro" id="IPR050189">
    <property type="entry name" value="MFS_Efflux_Transporters"/>
</dbReference>
<dbReference type="PANTHER" id="PTHR43124">
    <property type="entry name" value="PURINE EFFLUX PUMP PBUE"/>
    <property type="match status" value="1"/>
</dbReference>
<feature type="transmembrane region" description="Helical" evidence="8">
    <location>
        <begin position="291"/>
        <end position="314"/>
    </location>
</feature>
<feature type="transmembrane region" description="Helical" evidence="8">
    <location>
        <begin position="320"/>
        <end position="344"/>
    </location>
</feature>
<feature type="transmembrane region" description="Helical" evidence="8">
    <location>
        <begin position="229"/>
        <end position="252"/>
    </location>
</feature>
<organism evidence="10 11">
    <name type="scientific">Kiloniella laminariae</name>
    <dbReference type="NCBI Taxonomy" id="454162"/>
    <lineage>
        <taxon>Bacteria</taxon>
        <taxon>Pseudomonadati</taxon>
        <taxon>Pseudomonadota</taxon>
        <taxon>Alphaproteobacteria</taxon>
        <taxon>Rhodospirillales</taxon>
        <taxon>Kiloniellaceae</taxon>
        <taxon>Kiloniella</taxon>
    </lineage>
</organism>
<evidence type="ECO:0000256" key="2">
    <source>
        <dbReference type="ARBA" id="ARBA00004651"/>
    </source>
</evidence>
<dbReference type="SUPFAM" id="SSF103473">
    <property type="entry name" value="MFS general substrate transporter"/>
    <property type="match status" value="1"/>
</dbReference>
<feature type="transmembrane region" description="Helical" evidence="8">
    <location>
        <begin position="84"/>
        <end position="106"/>
    </location>
</feature>
<reference evidence="10" key="1">
    <citation type="submission" date="2022-12" db="EMBL/GenBank/DDBJ databases">
        <title>Bacterial isolates from different developmental stages of Nematostella vectensis.</title>
        <authorList>
            <person name="Fraune S."/>
        </authorList>
    </citation>
    <scope>NUCLEOTIDE SEQUENCE</scope>
    <source>
        <strain evidence="10">G21630-S1</strain>
    </source>
</reference>
<evidence type="ECO:0000256" key="5">
    <source>
        <dbReference type="ARBA" id="ARBA00022692"/>
    </source>
</evidence>
<dbReference type="Gene3D" id="1.20.1250.20">
    <property type="entry name" value="MFS general substrate transporter like domains"/>
    <property type="match status" value="1"/>
</dbReference>
<protein>
    <submittedName>
        <fullName evidence="10">MFS transporter</fullName>
    </submittedName>
</protein>
<dbReference type="InterPro" id="IPR036259">
    <property type="entry name" value="MFS_trans_sf"/>
</dbReference>
<feature type="transmembrane region" description="Helical" evidence="8">
    <location>
        <begin position="264"/>
        <end position="284"/>
    </location>
</feature>
<gene>
    <name evidence="10" type="ORF">O4H49_07555</name>
</gene>
<proteinExistence type="inferred from homology"/>
<feature type="transmembrane region" description="Helical" evidence="8">
    <location>
        <begin position="53"/>
        <end position="72"/>
    </location>
</feature>
<keyword evidence="11" id="KW-1185">Reference proteome</keyword>
<dbReference type="InterPro" id="IPR020846">
    <property type="entry name" value="MFS_dom"/>
</dbReference>
<feature type="domain" description="Major facilitator superfamily (MFS) profile" evidence="9">
    <location>
        <begin position="9"/>
        <end position="408"/>
    </location>
</feature>
<accession>A0ABT4LHR1</accession>
<dbReference type="EMBL" id="JAPWGY010000002">
    <property type="protein sequence ID" value="MCZ4280629.1"/>
    <property type="molecule type" value="Genomic_DNA"/>
</dbReference>
<evidence type="ECO:0000256" key="8">
    <source>
        <dbReference type="SAM" id="Phobius"/>
    </source>
</evidence>
<comment type="caution">
    <text evidence="10">The sequence shown here is derived from an EMBL/GenBank/DDBJ whole genome shotgun (WGS) entry which is preliminary data.</text>
</comment>
<evidence type="ECO:0000259" key="9">
    <source>
        <dbReference type="PROSITE" id="PS50850"/>
    </source>
</evidence>
<feature type="transmembrane region" description="Helical" evidence="8">
    <location>
        <begin position="7"/>
        <end position="33"/>
    </location>
</feature>
<evidence type="ECO:0000256" key="7">
    <source>
        <dbReference type="ARBA" id="ARBA00023136"/>
    </source>
</evidence>
<dbReference type="InterPro" id="IPR001958">
    <property type="entry name" value="Tet-R_TetA/multi-R_MdtG-like"/>
</dbReference>
<name>A0ABT4LHR1_9PROT</name>
<dbReference type="Pfam" id="PF07690">
    <property type="entry name" value="MFS_1"/>
    <property type="match status" value="1"/>
</dbReference>
<evidence type="ECO:0000256" key="6">
    <source>
        <dbReference type="ARBA" id="ARBA00022989"/>
    </source>
</evidence>
<dbReference type="CDD" id="cd17330">
    <property type="entry name" value="MFS_SLC46_TetA_like"/>
    <property type="match status" value="1"/>
</dbReference>
<keyword evidence="5 8" id="KW-0812">Transmembrane</keyword>
<feature type="transmembrane region" description="Helical" evidence="8">
    <location>
        <begin position="112"/>
        <end position="132"/>
    </location>
</feature>
<evidence type="ECO:0000313" key="10">
    <source>
        <dbReference type="EMBL" id="MCZ4280629.1"/>
    </source>
</evidence>
<dbReference type="PROSITE" id="PS00216">
    <property type="entry name" value="SUGAR_TRANSPORT_1"/>
    <property type="match status" value="1"/>
</dbReference>
<dbReference type="RefSeq" id="WP_269422812.1">
    <property type="nucleotide sequence ID" value="NZ_JAPWGY010000002.1"/>
</dbReference>
<feature type="transmembrane region" description="Helical" evidence="8">
    <location>
        <begin position="144"/>
        <end position="167"/>
    </location>
</feature>
<dbReference type="PROSITE" id="PS50850">
    <property type="entry name" value="MFS"/>
    <property type="match status" value="1"/>
</dbReference>
<comment type="subcellular location">
    <subcellularLocation>
        <location evidence="2">Cell membrane</location>
        <topology evidence="2">Multi-pass membrane protein</topology>
    </subcellularLocation>
</comment>
<evidence type="ECO:0000256" key="4">
    <source>
        <dbReference type="ARBA" id="ARBA00022475"/>
    </source>
</evidence>
<keyword evidence="6 8" id="KW-1133">Transmembrane helix</keyword>
<dbReference type="Proteomes" id="UP001069802">
    <property type="component" value="Unassembled WGS sequence"/>
</dbReference>
<feature type="transmembrane region" description="Helical" evidence="8">
    <location>
        <begin position="179"/>
        <end position="199"/>
    </location>
</feature>
<feature type="transmembrane region" description="Helical" evidence="8">
    <location>
        <begin position="385"/>
        <end position="403"/>
    </location>
</feature>
<dbReference type="InterPro" id="IPR005829">
    <property type="entry name" value="Sugar_transporter_CS"/>
</dbReference>
<evidence type="ECO:0000313" key="11">
    <source>
        <dbReference type="Proteomes" id="UP001069802"/>
    </source>
</evidence>
<feature type="transmembrane region" description="Helical" evidence="8">
    <location>
        <begin position="356"/>
        <end position="379"/>
    </location>
</feature>
<sequence>MTTEKSTMAVVFMTVLTAFIGYSLPFPIFSHLFLSPEYGLVGSDTTESYRTMLYGGAVAMYPLGQMVGGPLLGRWSDLYGRKKVLQLSLVGTVIGASIMAAGISSLSIPMVFGGYLLAGLCEGNVVIVQSIASDISSGKNKTKNFALIAIAIELGFVFGPLLGGLLADKTLHPWFGAAVPFWAGAALMAANLLIVRYFLVEPKKKAADPLASQSETQRRSLRQTLFDPALAPFYLVTFFSFVSVFALFSFFAPYLVQVFKVQPGMLGVYTAFSAIPMIIIGLVVGRLNDRVGAGVLGIVGHFVLAIGLVLYVLPETINGLIIPFCIAFTGAGVVQVATSLYLSNAAPVGEQGQVMGLYRSVMVVAELVIALVGGVLAGYAAGYPYLAGALTAVICGLLLLWIFRGQTRRRSLSSMGSCAQEP</sequence>
<evidence type="ECO:0000256" key="1">
    <source>
        <dbReference type="ARBA" id="ARBA00003279"/>
    </source>
</evidence>
<dbReference type="PANTHER" id="PTHR43124:SF3">
    <property type="entry name" value="CHLORAMPHENICOL EFFLUX PUMP RV0191"/>
    <property type="match status" value="1"/>
</dbReference>
<dbReference type="PRINTS" id="PR01035">
    <property type="entry name" value="TCRTETA"/>
</dbReference>
<keyword evidence="7 8" id="KW-0472">Membrane</keyword>
<evidence type="ECO:0000256" key="3">
    <source>
        <dbReference type="ARBA" id="ARBA00007520"/>
    </source>
</evidence>
<dbReference type="InterPro" id="IPR011701">
    <property type="entry name" value="MFS"/>
</dbReference>
<comment type="similarity">
    <text evidence="3">Belongs to the major facilitator superfamily. TCR/Tet family.</text>
</comment>